<dbReference type="NCBIfam" id="NF011100">
    <property type="entry name" value="PRK14527.1"/>
    <property type="match status" value="1"/>
</dbReference>
<comment type="pathway">
    <text evidence="5">Purine metabolism; AMP biosynthesis via salvage pathway; AMP from ADP: step 1/1.</text>
</comment>
<dbReference type="NCBIfam" id="NF011104">
    <property type="entry name" value="PRK14531.1"/>
    <property type="match status" value="1"/>
</dbReference>
<dbReference type="HAMAP" id="MF_00235">
    <property type="entry name" value="Adenylate_kinase_Adk"/>
    <property type="match status" value="1"/>
</dbReference>
<feature type="binding site" evidence="5">
    <location>
        <position position="37"/>
    </location>
    <ligand>
        <name>AMP</name>
        <dbReference type="ChEBI" id="CHEBI:456215"/>
    </ligand>
</feature>
<feature type="binding site" evidence="5">
    <location>
        <position position="128"/>
    </location>
    <ligand>
        <name>ATP</name>
        <dbReference type="ChEBI" id="CHEBI:30616"/>
    </ligand>
</feature>
<dbReference type="Pfam" id="PF00406">
    <property type="entry name" value="ADK"/>
    <property type="match status" value="1"/>
</dbReference>
<dbReference type="CDD" id="cd01428">
    <property type="entry name" value="ADK"/>
    <property type="match status" value="1"/>
</dbReference>
<proteinExistence type="inferred from homology"/>
<keyword evidence="5 7" id="KW-0067">ATP-binding</keyword>
<dbReference type="GO" id="GO:0016301">
    <property type="term" value="F:kinase activity"/>
    <property type="evidence" value="ECO:0007669"/>
    <property type="project" value="UniProtKB-KW"/>
</dbReference>
<dbReference type="EC" id="2.7.4.3" evidence="5 7"/>
<comment type="caution">
    <text evidence="5">Lacks conserved residue(s) required for the propagation of feature annotation.</text>
</comment>
<comment type="subunit">
    <text evidence="5 7">Monomer.</text>
</comment>
<feature type="binding site" evidence="5">
    <location>
        <position position="32"/>
    </location>
    <ligand>
        <name>AMP</name>
        <dbReference type="ChEBI" id="CHEBI:456215"/>
    </ligand>
</feature>
<evidence type="ECO:0000256" key="3">
    <source>
        <dbReference type="ARBA" id="ARBA00022741"/>
    </source>
</evidence>
<feature type="binding site" evidence="5">
    <location>
        <position position="134"/>
    </location>
    <ligand>
        <name>AMP</name>
        <dbReference type="ChEBI" id="CHEBI:456215"/>
    </ligand>
</feature>
<dbReference type="Gene3D" id="3.40.50.300">
    <property type="entry name" value="P-loop containing nucleotide triphosphate hydrolases"/>
    <property type="match status" value="1"/>
</dbReference>
<dbReference type="InterPro" id="IPR000850">
    <property type="entry name" value="Adenylat/UMP-CMP_kin"/>
</dbReference>
<name>A0ABR4YIU7_9BACT</name>
<keyword evidence="5" id="KW-0963">Cytoplasm</keyword>
<feature type="binding site" evidence="5">
    <location>
        <position position="174"/>
    </location>
    <ligand>
        <name>ATP</name>
        <dbReference type="ChEBI" id="CHEBI:30616"/>
    </ligand>
</feature>
<reference evidence="8 9" key="1">
    <citation type="submission" date="2014-09" db="EMBL/GenBank/DDBJ databases">
        <title>Alistipes sp. 627, sp. nov., a novel member of the family Rikenellaceae isolated from human faeces.</title>
        <authorList>
            <person name="Shkoporov A.N."/>
            <person name="Chaplin A.V."/>
            <person name="Motuzova O.V."/>
            <person name="Kafarskaia L.I."/>
            <person name="Khokhlova E.V."/>
            <person name="Efimov B.A."/>
        </authorList>
    </citation>
    <scope>NUCLEOTIDE SEQUENCE [LARGE SCALE GENOMIC DNA]</scope>
    <source>
        <strain evidence="8 9">627</strain>
    </source>
</reference>
<evidence type="ECO:0000256" key="1">
    <source>
        <dbReference type="ARBA" id="ARBA00022679"/>
    </source>
</evidence>
<comment type="subcellular location">
    <subcellularLocation>
        <location evidence="5 7">Cytoplasm</location>
    </subcellularLocation>
</comment>
<evidence type="ECO:0000256" key="5">
    <source>
        <dbReference type="HAMAP-Rule" id="MF_00235"/>
    </source>
</evidence>
<comment type="caution">
    <text evidence="8">The sequence shown here is derived from an EMBL/GenBank/DDBJ whole genome shotgun (WGS) entry which is preliminary data.</text>
</comment>
<feature type="binding site" evidence="5">
    <location>
        <begin position="86"/>
        <end position="89"/>
    </location>
    <ligand>
        <name>AMP</name>
        <dbReference type="ChEBI" id="CHEBI:456215"/>
    </ligand>
</feature>
<protein>
    <recommendedName>
        <fullName evidence="5 7">Adenylate kinase</fullName>
        <shortName evidence="5">AK</shortName>
        <ecNumber evidence="5 7">2.7.4.3</ecNumber>
    </recommendedName>
    <alternativeName>
        <fullName evidence="5">ATP-AMP transphosphorylase</fullName>
    </alternativeName>
    <alternativeName>
        <fullName evidence="5">ATP:AMP phosphotransferase</fullName>
    </alternativeName>
    <alternativeName>
        <fullName evidence="5">Adenylate monophosphate kinase</fullName>
    </alternativeName>
</protein>
<keyword evidence="1 5" id="KW-0808">Transferase</keyword>
<evidence type="ECO:0000256" key="4">
    <source>
        <dbReference type="ARBA" id="ARBA00022777"/>
    </source>
</evidence>
<comment type="catalytic activity">
    <reaction evidence="5 7">
        <text>AMP + ATP = 2 ADP</text>
        <dbReference type="Rhea" id="RHEA:12973"/>
        <dbReference type="ChEBI" id="CHEBI:30616"/>
        <dbReference type="ChEBI" id="CHEBI:456215"/>
        <dbReference type="ChEBI" id="CHEBI:456216"/>
        <dbReference type="EC" id="2.7.4.3"/>
    </reaction>
</comment>
<feature type="binding site" evidence="5">
    <location>
        <position position="93"/>
    </location>
    <ligand>
        <name>AMP</name>
        <dbReference type="ChEBI" id="CHEBI:456215"/>
    </ligand>
</feature>
<comment type="domain">
    <text evidence="5">Consists of three domains, a large central CORE domain and two small peripheral domains, NMPbind and LID, which undergo movements during catalysis. The LID domain closes over the site of phosphoryl transfer upon ATP binding. Assembling and dissambling the active center during each catalytic cycle provides an effective means to prevent ATP hydrolysis.</text>
</comment>
<comment type="function">
    <text evidence="5">Catalyzes the reversible transfer of the terminal phosphate group between ATP and AMP. Plays an important role in cellular energy homeostasis and in adenine nucleotide metabolism.</text>
</comment>
<feature type="binding site" evidence="5">
    <location>
        <position position="146"/>
    </location>
    <ligand>
        <name>AMP</name>
        <dbReference type="ChEBI" id="CHEBI:456215"/>
    </ligand>
</feature>
<dbReference type="RefSeq" id="WP_022063562.1">
    <property type="nucleotide sequence ID" value="NZ_JRGF01000006.1"/>
</dbReference>
<sequence length="196" mass="21685">MINIVLFGPPGAGKGTQAKMLSEKYGFNHISTGEVIRNEIQRGTELGLQVKEVIESGRLASDELVIGIIEEYLASHGDSKGNIFDGFPRTTHQAETFDVIMEKRSDKVDVMISLDVPDEELISRLLLRAEVSGRADDADEGVIRNRIDVYKAQTAVVADHYARQGKYIPINGLGTIEEVFARLCEVIDRVVAKEVR</sequence>
<dbReference type="NCBIfam" id="NF001381">
    <property type="entry name" value="PRK00279.1-3"/>
    <property type="match status" value="1"/>
</dbReference>
<dbReference type="SUPFAM" id="SSF52540">
    <property type="entry name" value="P-loop containing nucleoside triphosphate hydrolases"/>
    <property type="match status" value="1"/>
</dbReference>
<dbReference type="PANTHER" id="PTHR23359">
    <property type="entry name" value="NUCLEOTIDE KINASE"/>
    <property type="match status" value="1"/>
</dbReference>
<comment type="similarity">
    <text evidence="5 6">Belongs to the adenylate kinase family.</text>
</comment>
<dbReference type="PRINTS" id="PR00094">
    <property type="entry name" value="ADENYLTKNASE"/>
</dbReference>
<evidence type="ECO:0000256" key="2">
    <source>
        <dbReference type="ARBA" id="ARBA00022727"/>
    </source>
</evidence>
<feature type="binding site" evidence="5">
    <location>
        <begin position="11"/>
        <end position="16"/>
    </location>
    <ligand>
        <name>ATP</name>
        <dbReference type="ChEBI" id="CHEBI:30616"/>
    </ligand>
</feature>
<evidence type="ECO:0000313" key="9">
    <source>
        <dbReference type="Proteomes" id="UP000030889"/>
    </source>
</evidence>
<dbReference type="Proteomes" id="UP000030889">
    <property type="component" value="Unassembled WGS sequence"/>
</dbReference>
<evidence type="ECO:0000256" key="7">
    <source>
        <dbReference type="RuleBase" id="RU003331"/>
    </source>
</evidence>
<feature type="region of interest" description="NMP" evidence="5">
    <location>
        <begin position="31"/>
        <end position="60"/>
    </location>
</feature>
<gene>
    <name evidence="5" type="primary">adk</name>
    <name evidence="8" type="ORF">LG35_06380</name>
</gene>
<dbReference type="EMBL" id="JRGF01000006">
    <property type="protein sequence ID" value="KHE42171.1"/>
    <property type="molecule type" value="Genomic_DNA"/>
</dbReference>
<evidence type="ECO:0000256" key="6">
    <source>
        <dbReference type="RuleBase" id="RU003330"/>
    </source>
</evidence>
<keyword evidence="2 5" id="KW-0545">Nucleotide biosynthesis</keyword>
<accession>A0ABR4YIU7</accession>
<keyword evidence="3 5" id="KW-0547">Nucleotide-binding</keyword>
<organism evidence="8 9">
    <name type="scientific">Alistipes inops</name>
    <dbReference type="NCBI Taxonomy" id="1501391"/>
    <lineage>
        <taxon>Bacteria</taxon>
        <taxon>Pseudomonadati</taxon>
        <taxon>Bacteroidota</taxon>
        <taxon>Bacteroidia</taxon>
        <taxon>Bacteroidales</taxon>
        <taxon>Rikenellaceae</taxon>
        <taxon>Alistipes</taxon>
    </lineage>
</organism>
<keyword evidence="4 5" id="KW-0418">Kinase</keyword>
<dbReference type="InterPro" id="IPR027417">
    <property type="entry name" value="P-loop_NTPase"/>
</dbReference>
<dbReference type="NCBIfam" id="NF011105">
    <property type="entry name" value="PRK14532.1"/>
    <property type="match status" value="1"/>
</dbReference>
<evidence type="ECO:0000313" key="8">
    <source>
        <dbReference type="EMBL" id="KHE42171.1"/>
    </source>
</evidence>
<keyword evidence="9" id="KW-1185">Reference proteome</keyword>